<protein>
    <recommendedName>
        <fullName evidence="12 13">Tyrosinase copper-binding domain-containing protein</fullName>
    </recommendedName>
</protein>
<evidence type="ECO:0000256" key="5">
    <source>
        <dbReference type="ARBA" id="ARBA00023002"/>
    </source>
</evidence>
<evidence type="ECO:0000256" key="8">
    <source>
        <dbReference type="ARBA" id="ARBA00023157"/>
    </source>
</evidence>
<dbReference type="InterPro" id="IPR008922">
    <property type="entry name" value="Di-copper_centre_dom_sf"/>
</dbReference>
<evidence type="ECO:0000256" key="9">
    <source>
        <dbReference type="PIRSR" id="PIRSR000290-1"/>
    </source>
</evidence>
<keyword evidence="4" id="KW-0883">Thioether bond</keyword>
<dbReference type="Gene3D" id="1.10.1280.10">
    <property type="entry name" value="Di-copper center containing domain from catechol oxidase"/>
    <property type="match status" value="1"/>
</dbReference>
<dbReference type="PANTHER" id="PTHR11474:SF95">
    <property type="entry name" value="POLYPHENOL OXIDASE, CHLOROPLASTIC-LIKE"/>
    <property type="match status" value="1"/>
</dbReference>
<dbReference type="InterPro" id="IPR050316">
    <property type="entry name" value="Tyrosinase/Hemocyanin"/>
</dbReference>
<evidence type="ECO:0000256" key="6">
    <source>
        <dbReference type="ARBA" id="ARBA00023008"/>
    </source>
</evidence>
<feature type="binding site" evidence="9">
    <location>
        <position position="196"/>
    </location>
    <ligand>
        <name>Cu cation</name>
        <dbReference type="ChEBI" id="CHEBI:23378"/>
        <label>A</label>
    </ligand>
</feature>
<dbReference type="Pfam" id="PF12143">
    <property type="entry name" value="PPO1_KFDV"/>
    <property type="match status" value="1"/>
</dbReference>
<feature type="binding site" evidence="9">
    <location>
        <position position="385"/>
    </location>
    <ligand>
        <name>Cu cation</name>
        <dbReference type="ChEBI" id="CHEBI:23378"/>
        <label>B</label>
    </ligand>
</feature>
<dbReference type="InterPro" id="IPR016213">
    <property type="entry name" value="Polyphenol_oxidase"/>
</dbReference>
<dbReference type="AlphaFoldDB" id="A0A4U5MWK7"/>
<feature type="binding site" evidence="9">
    <location>
        <position position="226"/>
    </location>
    <ligand>
        <name>Cu cation</name>
        <dbReference type="ChEBI" id="CHEBI:23378"/>
        <label>A</label>
    </ligand>
</feature>
<dbReference type="SUPFAM" id="SSF48056">
    <property type="entry name" value="Di-copper centre-containing domain"/>
    <property type="match status" value="1"/>
</dbReference>
<dbReference type="GO" id="GO:0009543">
    <property type="term" value="C:chloroplast thylakoid lumen"/>
    <property type="evidence" value="ECO:0007669"/>
    <property type="project" value="UniProtKB-SubCell"/>
</dbReference>
<evidence type="ECO:0000256" key="11">
    <source>
        <dbReference type="PIRSR" id="PIRSR000290-3"/>
    </source>
</evidence>
<evidence type="ECO:0000259" key="13">
    <source>
        <dbReference type="PROSITE" id="PS00498"/>
    </source>
</evidence>
<dbReference type="PROSITE" id="PS00497">
    <property type="entry name" value="TYROSINASE_1"/>
    <property type="match status" value="1"/>
</dbReference>
<evidence type="ECO:0000256" key="7">
    <source>
        <dbReference type="ARBA" id="ARBA00023078"/>
    </source>
</evidence>
<evidence type="ECO:0000313" key="14">
    <source>
        <dbReference type="EMBL" id="TKR74270.1"/>
    </source>
</evidence>
<comment type="cofactor">
    <cofactor evidence="9">
        <name>Cu(2+)</name>
        <dbReference type="ChEBI" id="CHEBI:29036"/>
    </cofactor>
    <text evidence="9">Binds 2 copper ions per subunit.</text>
</comment>
<feature type="domain" description="Tyrosinase copper-binding" evidence="12">
    <location>
        <begin position="217"/>
        <end position="234"/>
    </location>
</feature>
<comment type="caution">
    <text evidence="14">The sequence shown here is derived from an EMBL/GenBank/DDBJ whole genome shotgun (WGS) entry which is preliminary data.</text>
</comment>
<dbReference type="Pfam" id="PF12142">
    <property type="entry name" value="PPO1_DWL"/>
    <property type="match status" value="1"/>
</dbReference>
<feature type="binding site" evidence="9">
    <location>
        <position position="217"/>
    </location>
    <ligand>
        <name>Cu cation</name>
        <dbReference type="ChEBI" id="CHEBI:23378"/>
        <label>A</label>
    </ligand>
</feature>
<evidence type="ECO:0000256" key="3">
    <source>
        <dbReference type="ARBA" id="ARBA00022723"/>
    </source>
</evidence>
<feature type="binding site" evidence="9">
    <location>
        <position position="355"/>
    </location>
    <ligand>
        <name>Cu cation</name>
        <dbReference type="ChEBI" id="CHEBI:23378"/>
        <label>B</label>
    </ligand>
</feature>
<comment type="subcellular location">
    <subcellularLocation>
        <location evidence="1">Plastid</location>
        <location evidence="1">Chloroplast thylakoid lumen</location>
    </subcellularLocation>
</comment>
<feature type="disulfide bond" evidence="10">
    <location>
        <begin position="120"/>
        <end position="135"/>
    </location>
</feature>
<proteinExistence type="inferred from homology"/>
<dbReference type="PRINTS" id="PR00092">
    <property type="entry name" value="TYROSINASE"/>
</dbReference>
<feature type="disulfide bond" evidence="10">
    <location>
        <begin position="134"/>
        <end position="197"/>
    </location>
</feature>
<feature type="cross-link" description="2'-(S-cysteinyl)-histidine (Cys-His)" evidence="11">
    <location>
        <begin position="200"/>
        <end position="217"/>
    </location>
</feature>
<organism evidence="14">
    <name type="scientific">Populus alba</name>
    <name type="common">White poplar</name>
    <dbReference type="NCBI Taxonomy" id="43335"/>
    <lineage>
        <taxon>Eukaryota</taxon>
        <taxon>Viridiplantae</taxon>
        <taxon>Streptophyta</taxon>
        <taxon>Embryophyta</taxon>
        <taxon>Tracheophyta</taxon>
        <taxon>Spermatophyta</taxon>
        <taxon>Magnoliopsida</taxon>
        <taxon>eudicotyledons</taxon>
        <taxon>Gunneridae</taxon>
        <taxon>Pentapetalae</taxon>
        <taxon>rosids</taxon>
        <taxon>fabids</taxon>
        <taxon>Malpighiales</taxon>
        <taxon>Salicaceae</taxon>
        <taxon>Saliceae</taxon>
        <taxon>Populus</taxon>
    </lineage>
</organism>
<evidence type="ECO:0000256" key="1">
    <source>
        <dbReference type="ARBA" id="ARBA00004456"/>
    </source>
</evidence>
<comment type="similarity">
    <text evidence="2">Belongs to the tyrosinase family.</text>
</comment>
<gene>
    <name evidence="14" type="ORF">D5086_0000296710</name>
</gene>
<evidence type="ECO:0000256" key="4">
    <source>
        <dbReference type="ARBA" id="ARBA00022784"/>
    </source>
</evidence>
<feature type="binding site" evidence="9">
    <location>
        <position position="351"/>
    </location>
    <ligand>
        <name>Cu cation</name>
        <dbReference type="ChEBI" id="CHEBI:23378"/>
        <label>B</label>
    </ligand>
</feature>
<accession>A0A4U5MWK7</accession>
<keyword evidence="7" id="KW-0793">Thylakoid</keyword>
<dbReference type="InterPro" id="IPR022739">
    <property type="entry name" value="Polyphenol_oxidase_cen"/>
</dbReference>
<dbReference type="PIRSF" id="PIRSF000290">
    <property type="entry name" value="PPO_plant"/>
    <property type="match status" value="1"/>
</dbReference>
<keyword evidence="5" id="KW-0560">Oxidoreductase</keyword>
<dbReference type="FunFam" id="1.10.1280.10:FF:000007">
    <property type="entry name" value="Polyphenol oxidase, chloroplastic"/>
    <property type="match status" value="1"/>
</dbReference>
<keyword evidence="8 10" id="KW-1015">Disulfide bond</keyword>
<dbReference type="STRING" id="43335.A0A4U5MWK7"/>
<dbReference type="PROSITE" id="PS00498">
    <property type="entry name" value="TYROSINASE_2"/>
    <property type="match status" value="1"/>
</dbReference>
<keyword evidence="6 9" id="KW-0186">Copper</keyword>
<dbReference type="EMBL" id="RCHU01001173">
    <property type="protein sequence ID" value="TKR74270.1"/>
    <property type="molecule type" value="Genomic_DNA"/>
</dbReference>
<dbReference type="GO" id="GO:0046872">
    <property type="term" value="F:metal ion binding"/>
    <property type="evidence" value="ECO:0007669"/>
    <property type="project" value="UniProtKB-KW"/>
</dbReference>
<sequence>MEARVVALPLTFLIKGIEECFTLIPNQTMASFISLSSSIPLAASSFLPSFPETHRVPRIKKPNRRNIPIVSCKSGKNDHEQNPATRRDLLIGLGGLYGATSLSDPFAYANPIAPPDITQCELVTLPSESDPSNCCPPTSTKIKNFEFPSASSPMRIRPAAHLVDKAYVAKYAKAIALMKSLPDDDPRSFKSQADVHCAYCDGAYHQAGFPDLDLQIHFSWLFFPWHRLYLYYYERILGRLIDDPTFALPFWNWDAPAGMQMPAIFTDPQSSLYDPLRDANHQPPTLLDLNYAKGDANPDPAKAEELYASNLNVMYRQMVSGAKKPTLFFGKPYRAGDDPSPGMGTIETTPHTQVHIWTGDPNQTNGENMGNFYSAGRDPIFYCHHSNVDRMWDLWKKIPGGKRKDFEDPDWLNSEFLFWDENKELVRVKVKDTLDTKKLRYGYQDVPIPWLKTRPTPKFTRQEKSRRAAGKTVVLTPISAFPVVLDKVISVEVSRPKKSRSATEKEDEDEVLVIEGIEYEENQLIKFDVLVNDEPDSPGGPDKSEFAGSFVNVPHKHAKKSKTTMVLGITGLLEDLEAEGDDTLVVTFVPRFGGDFVTVANVKIEFVAD</sequence>
<evidence type="ECO:0000256" key="2">
    <source>
        <dbReference type="ARBA" id="ARBA00009928"/>
    </source>
</evidence>
<dbReference type="GO" id="GO:0004097">
    <property type="term" value="F:catechol oxidase activity"/>
    <property type="evidence" value="ECO:0007669"/>
    <property type="project" value="InterPro"/>
</dbReference>
<dbReference type="Pfam" id="PF00264">
    <property type="entry name" value="Tyrosinase"/>
    <property type="match status" value="1"/>
</dbReference>
<keyword evidence="3 9" id="KW-0479">Metal-binding</keyword>
<dbReference type="InterPro" id="IPR022740">
    <property type="entry name" value="Polyphenol_oxidase_C"/>
</dbReference>
<dbReference type="GO" id="GO:0046148">
    <property type="term" value="P:pigment biosynthetic process"/>
    <property type="evidence" value="ECO:0007669"/>
    <property type="project" value="InterPro"/>
</dbReference>
<feature type="domain" description="Tyrosinase copper-binding" evidence="13">
    <location>
        <begin position="378"/>
        <end position="389"/>
    </location>
</feature>
<name>A0A4U5MWK7_POPAL</name>
<evidence type="ECO:0000259" key="12">
    <source>
        <dbReference type="PROSITE" id="PS00497"/>
    </source>
</evidence>
<dbReference type="PANTHER" id="PTHR11474">
    <property type="entry name" value="TYROSINASE FAMILY MEMBER"/>
    <property type="match status" value="1"/>
</dbReference>
<evidence type="ECO:0000256" key="10">
    <source>
        <dbReference type="PIRSR" id="PIRSR000290-2"/>
    </source>
</evidence>
<dbReference type="InterPro" id="IPR002227">
    <property type="entry name" value="Tyrosinase_Cu-bd"/>
</dbReference>
<reference evidence="14" key="1">
    <citation type="submission" date="2018-10" db="EMBL/GenBank/DDBJ databases">
        <title>Population genomic analysis revealed the cold adaptation of white poplar.</title>
        <authorList>
            <person name="Liu Y.-J."/>
        </authorList>
    </citation>
    <scope>NUCLEOTIDE SEQUENCE [LARGE SCALE GENOMIC DNA]</scope>
    <source>
        <strain evidence="14">PAL-ZL1</strain>
    </source>
</reference>